<keyword evidence="3 5" id="KW-0521">NADP</keyword>
<accession>A0A254N7L6</accession>
<keyword evidence="8" id="KW-1185">Reference proteome</keyword>
<evidence type="ECO:0000256" key="5">
    <source>
        <dbReference type="HAMAP-Rule" id="MF_01685"/>
    </source>
</evidence>
<organism evidence="7 8">
    <name type="scientific">Roseateles puraquae</name>
    <dbReference type="NCBI Taxonomy" id="431059"/>
    <lineage>
        <taxon>Bacteria</taxon>
        <taxon>Pseudomonadati</taxon>
        <taxon>Pseudomonadota</taxon>
        <taxon>Betaproteobacteria</taxon>
        <taxon>Burkholderiales</taxon>
        <taxon>Sphaerotilaceae</taxon>
        <taxon>Roseateles</taxon>
    </lineage>
</organism>
<dbReference type="RefSeq" id="WP_088483525.1">
    <property type="nucleotide sequence ID" value="NZ_NISI01000004.1"/>
</dbReference>
<dbReference type="InterPro" id="IPR023753">
    <property type="entry name" value="FAD/NAD-binding_dom"/>
</dbReference>
<evidence type="ECO:0000259" key="6">
    <source>
        <dbReference type="Pfam" id="PF07992"/>
    </source>
</evidence>
<dbReference type="HAMAP" id="MF_01685">
    <property type="entry name" value="FENR2"/>
    <property type="match status" value="1"/>
</dbReference>
<feature type="domain" description="FAD/NAD(P)-binding" evidence="6">
    <location>
        <begin position="16"/>
        <end position="303"/>
    </location>
</feature>
<feature type="binding site" evidence="5">
    <location>
        <position position="298"/>
    </location>
    <ligand>
        <name>FAD</name>
        <dbReference type="ChEBI" id="CHEBI:57692"/>
    </ligand>
</feature>
<comment type="subunit">
    <text evidence="5">Homodimer.</text>
</comment>
<feature type="binding site" evidence="5">
    <location>
        <position position="57"/>
    </location>
    <ligand>
        <name>FAD</name>
        <dbReference type="ChEBI" id="CHEBI:57692"/>
    </ligand>
</feature>
<dbReference type="InterPro" id="IPR036188">
    <property type="entry name" value="FAD/NAD-bd_sf"/>
</dbReference>
<comment type="cofactor">
    <cofactor evidence="5">
        <name>FAD</name>
        <dbReference type="ChEBI" id="CHEBI:57692"/>
    </cofactor>
    <text evidence="5">Binds 1 FAD per subunit.</text>
</comment>
<keyword evidence="1 5" id="KW-0285">Flavoprotein</keyword>
<evidence type="ECO:0000256" key="3">
    <source>
        <dbReference type="ARBA" id="ARBA00022857"/>
    </source>
</evidence>
<dbReference type="PANTHER" id="PTHR48105">
    <property type="entry name" value="THIOREDOXIN REDUCTASE 1-RELATED-RELATED"/>
    <property type="match status" value="1"/>
</dbReference>
<dbReference type="InterPro" id="IPR022890">
    <property type="entry name" value="Fd--NADP_Rdtase_type_2"/>
</dbReference>
<dbReference type="GO" id="GO:0050661">
    <property type="term" value="F:NADP binding"/>
    <property type="evidence" value="ECO:0007669"/>
    <property type="project" value="UniProtKB-UniRule"/>
</dbReference>
<protein>
    <recommendedName>
        <fullName evidence="5">Ferredoxin--NADP reductase</fullName>
        <shortName evidence="5">FNR</shortName>
        <shortName evidence="5">Fd-NADP(+) reductase</shortName>
        <ecNumber evidence="5">1.18.1.2</ecNumber>
    </recommendedName>
</protein>
<dbReference type="PRINTS" id="PR00368">
    <property type="entry name" value="FADPNR"/>
</dbReference>
<dbReference type="AlphaFoldDB" id="A0A254N7L6"/>
<name>A0A254N7L6_9BURK</name>
<comment type="catalytic activity">
    <reaction evidence="5">
        <text>2 reduced [2Fe-2S]-[ferredoxin] + NADP(+) + H(+) = 2 oxidized [2Fe-2S]-[ferredoxin] + NADPH</text>
        <dbReference type="Rhea" id="RHEA:20125"/>
        <dbReference type="Rhea" id="RHEA-COMP:10000"/>
        <dbReference type="Rhea" id="RHEA-COMP:10001"/>
        <dbReference type="ChEBI" id="CHEBI:15378"/>
        <dbReference type="ChEBI" id="CHEBI:33737"/>
        <dbReference type="ChEBI" id="CHEBI:33738"/>
        <dbReference type="ChEBI" id="CHEBI:57783"/>
        <dbReference type="ChEBI" id="CHEBI:58349"/>
        <dbReference type="EC" id="1.18.1.2"/>
    </reaction>
</comment>
<dbReference type="SUPFAM" id="SSF51905">
    <property type="entry name" value="FAD/NAD(P)-binding domain"/>
    <property type="match status" value="1"/>
</dbReference>
<dbReference type="OrthoDB" id="9806179at2"/>
<feature type="binding site" evidence="5">
    <location>
        <position position="97"/>
    </location>
    <ligand>
        <name>FAD</name>
        <dbReference type="ChEBI" id="CHEBI:57692"/>
    </ligand>
</feature>
<feature type="binding site" evidence="5">
    <location>
        <position position="52"/>
    </location>
    <ligand>
        <name>FAD</name>
        <dbReference type="ChEBI" id="CHEBI:57692"/>
    </ligand>
</feature>
<comment type="caution">
    <text evidence="5">Lacks conserved residue(s) required for the propagation of feature annotation.</text>
</comment>
<dbReference type="EMBL" id="NISI01000004">
    <property type="protein sequence ID" value="OWR03985.1"/>
    <property type="molecule type" value="Genomic_DNA"/>
</dbReference>
<evidence type="ECO:0000313" key="7">
    <source>
        <dbReference type="EMBL" id="OWR03985.1"/>
    </source>
</evidence>
<evidence type="ECO:0000256" key="1">
    <source>
        <dbReference type="ARBA" id="ARBA00022630"/>
    </source>
</evidence>
<reference evidence="7 8" key="1">
    <citation type="journal article" date="2007" name="Int. J. Syst. Evol. Microbiol.">
        <title>Description of Pelomonas aquatica sp. nov. and Pelomonas puraquae sp. nov., isolated from industrial and haemodialysis water.</title>
        <authorList>
            <person name="Gomila M."/>
            <person name="Bowien B."/>
            <person name="Falsen E."/>
            <person name="Moore E.R."/>
            <person name="Lalucat J."/>
        </authorList>
    </citation>
    <scope>NUCLEOTIDE SEQUENCE [LARGE SCALE GENOMIC DNA]</scope>
    <source>
        <strain evidence="7 8">CCUG 52769</strain>
    </source>
</reference>
<evidence type="ECO:0000313" key="8">
    <source>
        <dbReference type="Proteomes" id="UP000197446"/>
    </source>
</evidence>
<evidence type="ECO:0000256" key="2">
    <source>
        <dbReference type="ARBA" id="ARBA00022827"/>
    </source>
</evidence>
<dbReference type="PRINTS" id="PR00469">
    <property type="entry name" value="PNDRDTASEII"/>
</dbReference>
<comment type="similarity">
    <text evidence="5">Belongs to the ferredoxin--NADP reductase type 2 family.</text>
</comment>
<dbReference type="Proteomes" id="UP000197446">
    <property type="component" value="Unassembled WGS sequence"/>
</dbReference>
<feature type="binding site" evidence="5">
    <location>
        <position position="339"/>
    </location>
    <ligand>
        <name>FAD</name>
        <dbReference type="ChEBI" id="CHEBI:57692"/>
    </ligand>
</feature>
<feature type="binding site" evidence="5">
    <location>
        <position position="132"/>
    </location>
    <ligand>
        <name>FAD</name>
        <dbReference type="ChEBI" id="CHEBI:57692"/>
    </ligand>
</feature>
<sequence>MTSPASAPTAALRETDALVIGAGPVGLFQVFELGLLGIRADMVDALPHAGGQCAELYADKPIYDVPGLPVCSGRELIERLQQQIRPFAPTLHLSQEVTALTALPDGRFQVESSAGTRWLARTVFIAAGVGAFSPKRLRLEGAEALEGRQVHHHLDSLDAAGQRVLVLGGEAPAVEAAVQLAEAGQAAQVTLVHRKDAFKAPADRLARLQALRDAGRVQVAVGQPMALRMAGDRLQGLDILDATAQTQPLPADHLLVRLGLSPRLGAIADWGLALERKLVTVDTARFETSLPGVYAVGDINHYPGKRKLLVSGFHEATLAAFAAAERVFPGQPIHLQYTTTSPKLHERLGVPTPGHD</sequence>
<dbReference type="Gene3D" id="3.50.50.60">
    <property type="entry name" value="FAD/NAD(P)-binding domain"/>
    <property type="match status" value="2"/>
</dbReference>
<dbReference type="EC" id="1.18.1.2" evidence="5"/>
<comment type="caution">
    <text evidence="7">The sequence shown here is derived from an EMBL/GenBank/DDBJ whole genome shotgun (WGS) entry which is preliminary data.</text>
</comment>
<dbReference type="GO" id="GO:0050660">
    <property type="term" value="F:flavin adenine dinucleotide binding"/>
    <property type="evidence" value="ECO:0007669"/>
    <property type="project" value="UniProtKB-UniRule"/>
</dbReference>
<keyword evidence="2 5" id="KW-0274">FAD</keyword>
<dbReference type="InterPro" id="IPR050097">
    <property type="entry name" value="Ferredoxin-NADP_redctase_2"/>
</dbReference>
<dbReference type="Pfam" id="PF07992">
    <property type="entry name" value="Pyr_redox_2"/>
    <property type="match status" value="1"/>
</dbReference>
<dbReference type="GO" id="GO:0004324">
    <property type="term" value="F:ferredoxin-NADP+ reductase activity"/>
    <property type="evidence" value="ECO:0007669"/>
    <property type="project" value="UniProtKB-UniRule"/>
</dbReference>
<evidence type="ECO:0000256" key="4">
    <source>
        <dbReference type="ARBA" id="ARBA00023002"/>
    </source>
</evidence>
<feature type="binding site" evidence="5">
    <location>
        <position position="44"/>
    </location>
    <ligand>
        <name>FAD</name>
        <dbReference type="ChEBI" id="CHEBI:57692"/>
    </ligand>
</feature>
<proteinExistence type="inferred from homology"/>
<keyword evidence="4 5" id="KW-0560">Oxidoreductase</keyword>
<gene>
    <name evidence="7" type="ORF">CDO81_12380</name>
</gene>